<dbReference type="InterPro" id="IPR045109">
    <property type="entry name" value="LSDs-like"/>
</dbReference>
<dbReference type="PANTHER" id="PTHR12549">
    <property type="entry name" value="JMJC DOMAIN-CONTAINING HISTONE DEMETHYLATION PROTEIN"/>
    <property type="match status" value="1"/>
</dbReference>
<reference evidence="4 5" key="1">
    <citation type="submission" date="2023-04" db="EMBL/GenBank/DDBJ databases">
        <title>Genome of Basidiobolus ranarum AG-B5.</title>
        <authorList>
            <person name="Stajich J.E."/>
            <person name="Carter-House D."/>
            <person name="Gryganskyi A."/>
        </authorList>
    </citation>
    <scope>NUCLEOTIDE SEQUENCE [LARGE SCALE GENOMIC DNA]</scope>
    <source>
        <strain evidence="4 5">AG-B5</strain>
    </source>
</reference>
<evidence type="ECO:0000256" key="2">
    <source>
        <dbReference type="ARBA" id="ARBA00022723"/>
    </source>
</evidence>
<accession>A0ABR2WBB4</accession>
<keyword evidence="2" id="KW-0479">Metal-binding</keyword>
<evidence type="ECO:0000256" key="1">
    <source>
        <dbReference type="ARBA" id="ARBA00004123"/>
    </source>
</evidence>
<gene>
    <name evidence="4" type="ORF">K7432_000386</name>
</gene>
<sequence>MLQVKQGSNEEQFHETIINKSNEACTIKTQDSNFSFEQSLQSPKEIPIPLKGELSEEQEKILEEALKVYGRVSNDSKLQWLSRLVKVDIQSVTDWFETRKPSRARTSFVTKVKKLDVKKKRANKKANVKHEVEKEVPLKKLVKNSPKKAKIRDASIQPRAIWKEKIHVQKSQCLNPMYSNFEKCRSCIHKNGDVCRFRDFRVFQETSKDYLVYGPAFQSSTNINKPLARNGRNKEFPQTSIPKELLMLGSRLSLPPEIGVEHENYLRKIIAPSLMTIINREIQFMRDKVYYQRATSMGVRQMCDVCLTSIFNGFWLCCVCGMEVCLYCYDEWTTRVGMCSYKRTHDKSQMIRVSRVSLQELERLQSELLPDATSTDTSSNLEESIKKGLSCEADYLCEDYENVNLKDFQEKWRRGETVVIRNLLPKVKLDWSPSYFRKHHGNEKADMVDCSTGCTVANMTVDDFFRGFSDVSLRPVNKEENHLIMRIKVSIANVYPALTHQPSPKSDILGLAVRHGF</sequence>
<dbReference type="SUPFAM" id="SSF51197">
    <property type="entry name" value="Clavaminate synthase-like"/>
    <property type="match status" value="1"/>
</dbReference>
<dbReference type="Gene3D" id="2.60.120.650">
    <property type="entry name" value="Cupin"/>
    <property type="match status" value="1"/>
</dbReference>
<organism evidence="4 5">
    <name type="scientific">Basidiobolus ranarum</name>
    <dbReference type="NCBI Taxonomy" id="34480"/>
    <lineage>
        <taxon>Eukaryota</taxon>
        <taxon>Fungi</taxon>
        <taxon>Fungi incertae sedis</taxon>
        <taxon>Zoopagomycota</taxon>
        <taxon>Entomophthoromycotina</taxon>
        <taxon>Basidiobolomycetes</taxon>
        <taxon>Basidiobolales</taxon>
        <taxon>Basidiobolaceae</taxon>
        <taxon>Basidiobolus</taxon>
    </lineage>
</organism>
<proteinExistence type="predicted"/>
<comment type="subcellular location">
    <subcellularLocation>
        <location evidence="1">Nucleus</location>
    </subcellularLocation>
</comment>
<dbReference type="Proteomes" id="UP001479436">
    <property type="component" value="Unassembled WGS sequence"/>
</dbReference>
<evidence type="ECO:0000313" key="5">
    <source>
        <dbReference type="Proteomes" id="UP001479436"/>
    </source>
</evidence>
<evidence type="ECO:0008006" key="6">
    <source>
        <dbReference type="Google" id="ProtNLM"/>
    </source>
</evidence>
<keyword evidence="5" id="KW-1185">Reference proteome</keyword>
<comment type="caution">
    <text evidence="4">The sequence shown here is derived from an EMBL/GenBank/DDBJ whole genome shotgun (WGS) entry which is preliminary data.</text>
</comment>
<dbReference type="EMBL" id="JASJQH010006882">
    <property type="protein sequence ID" value="KAK9729343.1"/>
    <property type="molecule type" value="Genomic_DNA"/>
</dbReference>
<protein>
    <recommendedName>
        <fullName evidence="6">Homeobox domain-containing protein</fullName>
    </recommendedName>
</protein>
<evidence type="ECO:0000256" key="3">
    <source>
        <dbReference type="ARBA" id="ARBA00023242"/>
    </source>
</evidence>
<keyword evidence="3" id="KW-0539">Nucleus</keyword>
<evidence type="ECO:0000313" key="4">
    <source>
        <dbReference type="EMBL" id="KAK9729343.1"/>
    </source>
</evidence>
<dbReference type="PANTHER" id="PTHR12549:SF38">
    <property type="entry name" value="JMJC DOMAIN-CONTAINING HISTONE DEMETHYLASE 2, ISOFORM A"/>
    <property type="match status" value="1"/>
</dbReference>
<name>A0ABR2WBB4_9FUNG</name>